<protein>
    <submittedName>
        <fullName evidence="2">Membrane protein</fullName>
    </submittedName>
</protein>
<gene>
    <name evidence="2" type="ORF">AM1BK_14340</name>
</gene>
<name>A0ABQ3N1A4_9BACI</name>
<evidence type="ECO:0000313" key="3">
    <source>
        <dbReference type="Proteomes" id="UP000637074"/>
    </source>
</evidence>
<sequence>MKKGSWMIVVCEWIWRAALANMCWIAYTILGLGVLGFFPASVALFTLVRKWLRNDTDEPVLKTFNQVYFKEWKRSNGIGLVFYGIGLFLFVDIRIAEQLMTGVFASFVLIVLYILVFVLLLSVGYFFAIYVHYKLSNKEYIKQSLLLTLTSLPSTIIIGIGFIFIGYVINRFPGLIPFFSAVAPALWMMKICLGRFNAIERRLKQ</sequence>
<feature type="transmembrane region" description="Helical" evidence="1">
    <location>
        <begin position="145"/>
        <end position="169"/>
    </location>
</feature>
<keyword evidence="1" id="KW-0472">Membrane</keyword>
<feature type="transmembrane region" description="Helical" evidence="1">
    <location>
        <begin position="102"/>
        <end position="133"/>
    </location>
</feature>
<dbReference type="EMBL" id="BNDS01000004">
    <property type="protein sequence ID" value="GHH97891.1"/>
    <property type="molecule type" value="Genomic_DNA"/>
</dbReference>
<dbReference type="Proteomes" id="UP000637074">
    <property type="component" value="Unassembled WGS sequence"/>
</dbReference>
<organism evidence="2 3">
    <name type="scientific">Neobacillus kokaensis</name>
    <dbReference type="NCBI Taxonomy" id="2759023"/>
    <lineage>
        <taxon>Bacteria</taxon>
        <taxon>Bacillati</taxon>
        <taxon>Bacillota</taxon>
        <taxon>Bacilli</taxon>
        <taxon>Bacillales</taxon>
        <taxon>Bacillaceae</taxon>
        <taxon>Neobacillus</taxon>
    </lineage>
</organism>
<keyword evidence="1" id="KW-1133">Transmembrane helix</keyword>
<feature type="transmembrane region" description="Helical" evidence="1">
    <location>
        <begin position="78"/>
        <end position="96"/>
    </location>
</feature>
<evidence type="ECO:0000256" key="1">
    <source>
        <dbReference type="SAM" id="Phobius"/>
    </source>
</evidence>
<dbReference type="InterPro" id="IPR006938">
    <property type="entry name" value="DUF624"/>
</dbReference>
<keyword evidence="1" id="KW-0812">Transmembrane</keyword>
<keyword evidence="3" id="KW-1185">Reference proteome</keyword>
<evidence type="ECO:0000313" key="2">
    <source>
        <dbReference type="EMBL" id="GHH97891.1"/>
    </source>
</evidence>
<comment type="caution">
    <text evidence="2">The sequence shown here is derived from an EMBL/GenBank/DDBJ whole genome shotgun (WGS) entry which is preliminary data.</text>
</comment>
<feature type="transmembrane region" description="Helical" evidence="1">
    <location>
        <begin position="24"/>
        <end position="48"/>
    </location>
</feature>
<proteinExistence type="predicted"/>
<dbReference type="Pfam" id="PF04854">
    <property type="entry name" value="DUF624"/>
    <property type="match status" value="1"/>
</dbReference>
<dbReference type="RefSeq" id="WP_191271193.1">
    <property type="nucleotide sequence ID" value="NZ_BNDS01000004.1"/>
</dbReference>
<reference evidence="2 3" key="1">
    <citation type="journal article" date="2022" name="Int. J. Syst. Evol. Microbiol.">
        <title>Neobacillus kokaensis sp. nov., isolated from soil.</title>
        <authorList>
            <person name="Yuki K."/>
            <person name="Matsubara H."/>
            <person name="Yamaguchi S."/>
        </authorList>
    </citation>
    <scope>NUCLEOTIDE SEQUENCE [LARGE SCALE GENOMIC DNA]</scope>
    <source>
        <strain evidence="2 3">LOB 377</strain>
    </source>
</reference>
<feature type="transmembrane region" description="Helical" evidence="1">
    <location>
        <begin position="175"/>
        <end position="196"/>
    </location>
</feature>
<accession>A0ABQ3N1A4</accession>